<sequence length="867" mass="98301">MQTYWKQLQSIVVPELKKATSKGSAGQQQEVAIPKYSFIQLIPELYKVPIERVELERVDHGSQDRVPSGATPFLWAQSLYVLCCLLHDGFLLPAELDPLSRRLSAMEKRPCEVQVVMLAESLEVQQELAQSGIHVQLINEIDPVFSIQPAFKLQRILNQVGKSAKLNLTGRPMDRDVELLATSKLYHLGQKFVVFTPQFMDRRRSHLMYDIRILMDEWSSELQYIYTSWNSVSISGRPLVVLMISKNMLQTDSCVLAPSLMNRRQKSTVLGAIKKIKNGYIGGARVVMKNISEFFRTTSVSKLELHESIIEDLFGVEKAALPRSLPVAVPETPLETSGGSLTLKRGDSIKDRWSKQFREIHRASMRHRSIALDSNDNDLLKLRLAYANASLDANSGKQVEGEASLKTLQEMREEKSSPHLHTSYSGSPVNGDSGNKLRHSQLESMQVEDLVDMLAETNVLDEQASLVHFLWLKMGPDFDTKLNGVSGVTVNMLIEEIHTKACESRDWAWVRLTAGLLRKQLDELSKAVTHLLVRQKQITIGMPTKNEEAITCPKTKEELREIWNRCFGDDPNSYTLAQELIISLGSLVRTEPRLFVEMFRLRIGLIIQILASELSRLRHLSADAATQQLLSISPFELKCMLFSLLSGRLLEDIGADEDAGGKELRTGMGSFRKQIEERKSMRKSMRMVRMQSTDKTPTPTSPMPQRFEDRSPSVGVNSEEASDSESDMSLGDEFQFGIWLRHRRIDGALNRVPPDFYANLWDTVRLFPHGLSINRTILHRSLTQEMTRREIKFALQVEQLLNQISEPEYREIIVEVLTLIGHLDTLILADPKIPTDKAFEVERVVYGANEIFVEVNVSDESLKSYTN</sequence>
<reference evidence="11" key="1">
    <citation type="submission" date="2022-11" db="UniProtKB">
        <authorList>
            <consortium name="WormBaseParasite"/>
        </authorList>
    </citation>
    <scope>IDENTIFICATION</scope>
</reference>
<keyword evidence="5 6" id="KW-0119">Carbohydrate metabolism</keyword>
<dbReference type="Pfam" id="PF00723">
    <property type="entry name" value="Glyco_hydro_15"/>
    <property type="match status" value="1"/>
</dbReference>
<dbReference type="GO" id="GO:0005516">
    <property type="term" value="F:calmodulin binding"/>
    <property type="evidence" value="ECO:0007669"/>
    <property type="project" value="UniProtKB-KW"/>
</dbReference>
<comment type="function">
    <text evidence="6">Phosphorylase b kinase catalyzes the phosphorylation of serine in certain substrates, including troponin I.</text>
</comment>
<dbReference type="PANTHER" id="PTHR10749:SF7">
    <property type="entry name" value="PHOSPHORYLASE B KINASE REGULATORY SUBUNIT ALPHA-RELATED"/>
    <property type="match status" value="1"/>
</dbReference>
<comment type="pathway">
    <text evidence="1 6">Glycan biosynthesis; glycogen metabolism.</text>
</comment>
<feature type="region of interest" description="Disordered" evidence="7">
    <location>
        <begin position="410"/>
        <end position="437"/>
    </location>
</feature>
<dbReference type="SUPFAM" id="SSF48208">
    <property type="entry name" value="Six-hairpin glycosidases"/>
    <property type="match status" value="1"/>
</dbReference>
<dbReference type="InterPro" id="IPR008928">
    <property type="entry name" value="6-hairpin_glycosidase_sf"/>
</dbReference>
<name>A0A915DHL3_9BILA</name>
<keyword evidence="6" id="KW-0472">Membrane</keyword>
<evidence type="ECO:0000256" key="7">
    <source>
        <dbReference type="SAM" id="MobiDB-lite"/>
    </source>
</evidence>
<evidence type="ECO:0000256" key="5">
    <source>
        <dbReference type="ARBA" id="ARBA00023277"/>
    </source>
</evidence>
<evidence type="ECO:0000256" key="2">
    <source>
        <dbReference type="ARBA" id="ARBA00007128"/>
    </source>
</evidence>
<keyword evidence="6" id="KW-0449">Lipoprotein</keyword>
<dbReference type="WBParaSite" id="jg19538">
    <property type="protein sequence ID" value="jg19538"/>
    <property type="gene ID" value="jg19538"/>
</dbReference>
<dbReference type="AlphaFoldDB" id="A0A915DHL3"/>
<evidence type="ECO:0000313" key="11">
    <source>
        <dbReference type="WBParaSite" id="jg19538"/>
    </source>
</evidence>
<feature type="domain" description="Phosphorylase b kinase regulatory subunit alpha/beta C-terminal" evidence="9">
    <location>
        <begin position="733"/>
        <end position="840"/>
    </location>
</feature>
<dbReference type="GO" id="GO:0005964">
    <property type="term" value="C:phosphorylase kinase complex"/>
    <property type="evidence" value="ECO:0007669"/>
    <property type="project" value="TreeGrafter"/>
</dbReference>
<keyword evidence="6" id="KW-0636">Prenylation</keyword>
<dbReference type="InterPro" id="IPR011613">
    <property type="entry name" value="GH15-like"/>
</dbReference>
<dbReference type="GO" id="GO:0005977">
    <property type="term" value="P:glycogen metabolic process"/>
    <property type="evidence" value="ECO:0007669"/>
    <property type="project" value="UniProtKB-KW"/>
</dbReference>
<dbReference type="InterPro" id="IPR045583">
    <property type="entry name" value="KPBA/B_C"/>
</dbReference>
<keyword evidence="6" id="KW-1003">Cell membrane</keyword>
<dbReference type="GO" id="GO:0005886">
    <property type="term" value="C:plasma membrane"/>
    <property type="evidence" value="ECO:0007669"/>
    <property type="project" value="UniProtKB-SubCell"/>
</dbReference>
<organism evidence="10 11">
    <name type="scientific">Ditylenchus dipsaci</name>
    <dbReference type="NCBI Taxonomy" id="166011"/>
    <lineage>
        <taxon>Eukaryota</taxon>
        <taxon>Metazoa</taxon>
        <taxon>Ecdysozoa</taxon>
        <taxon>Nematoda</taxon>
        <taxon>Chromadorea</taxon>
        <taxon>Rhabditida</taxon>
        <taxon>Tylenchina</taxon>
        <taxon>Tylenchomorpha</taxon>
        <taxon>Sphaerularioidea</taxon>
        <taxon>Anguinidae</taxon>
        <taxon>Anguininae</taxon>
        <taxon>Ditylenchus</taxon>
    </lineage>
</organism>
<protein>
    <recommendedName>
        <fullName evidence="6">Phosphorylase b kinase regulatory subunit</fullName>
    </recommendedName>
</protein>
<comment type="similarity">
    <text evidence="2 6">Belongs to the phosphorylase b kinase regulatory chain family.</text>
</comment>
<dbReference type="InterPro" id="IPR008734">
    <property type="entry name" value="PHK_A/B_su"/>
</dbReference>
<dbReference type="Proteomes" id="UP000887574">
    <property type="component" value="Unplaced"/>
</dbReference>
<feature type="region of interest" description="Disordered" evidence="7">
    <location>
        <begin position="682"/>
        <end position="728"/>
    </location>
</feature>
<evidence type="ECO:0000256" key="6">
    <source>
        <dbReference type="RuleBase" id="RU364123"/>
    </source>
</evidence>
<evidence type="ECO:0000256" key="4">
    <source>
        <dbReference type="ARBA" id="ARBA00022860"/>
    </source>
</evidence>
<accession>A0A915DHL3</accession>
<feature type="domain" description="GH15-like" evidence="8">
    <location>
        <begin position="40"/>
        <end position="604"/>
    </location>
</feature>
<comment type="subcellular location">
    <subcellularLocation>
        <location evidence="6">Cell membrane</location>
        <topology evidence="6">Lipid-anchor</topology>
        <orientation evidence="6">Cytoplasmic side</orientation>
    </subcellularLocation>
</comment>
<proteinExistence type="inferred from homology"/>
<feature type="compositionally biased region" description="Polar residues" evidence="7">
    <location>
        <begin position="419"/>
        <end position="433"/>
    </location>
</feature>
<evidence type="ECO:0000259" key="8">
    <source>
        <dbReference type="Pfam" id="PF00723"/>
    </source>
</evidence>
<keyword evidence="3 6" id="KW-0321">Glycogen metabolism</keyword>
<evidence type="ECO:0000313" key="10">
    <source>
        <dbReference type="Proteomes" id="UP000887574"/>
    </source>
</evidence>
<evidence type="ECO:0000256" key="3">
    <source>
        <dbReference type="ARBA" id="ARBA00022600"/>
    </source>
</evidence>
<evidence type="ECO:0000259" key="9">
    <source>
        <dbReference type="Pfam" id="PF19292"/>
    </source>
</evidence>
<keyword evidence="4 6" id="KW-0112">Calmodulin-binding</keyword>
<evidence type="ECO:0000256" key="1">
    <source>
        <dbReference type="ARBA" id="ARBA00005131"/>
    </source>
</evidence>
<keyword evidence="10" id="KW-1185">Reference proteome</keyword>
<dbReference type="PANTHER" id="PTHR10749">
    <property type="entry name" value="PHOSPHORYLASE B KINASE REGULATORY SUBUNIT"/>
    <property type="match status" value="1"/>
</dbReference>
<dbReference type="Pfam" id="PF19292">
    <property type="entry name" value="KPBB_C"/>
    <property type="match status" value="1"/>
</dbReference>